<feature type="signal peptide" evidence="2">
    <location>
        <begin position="1"/>
        <end position="20"/>
    </location>
</feature>
<reference evidence="3" key="1">
    <citation type="submission" date="2022-11" db="EMBL/GenBank/DDBJ databases">
        <authorList>
            <person name="Kikuchi T."/>
        </authorList>
    </citation>
    <scope>NUCLEOTIDE SEQUENCE</scope>
    <source>
        <strain evidence="3">PS1010</strain>
    </source>
</reference>
<feature type="compositionally biased region" description="Basic residues" evidence="1">
    <location>
        <begin position="70"/>
        <end position="86"/>
    </location>
</feature>
<evidence type="ECO:0000313" key="3">
    <source>
        <dbReference type="EMBL" id="CAI5443140.1"/>
    </source>
</evidence>
<organism evidence="3 4">
    <name type="scientific">Caenorhabditis angaria</name>
    <dbReference type="NCBI Taxonomy" id="860376"/>
    <lineage>
        <taxon>Eukaryota</taxon>
        <taxon>Metazoa</taxon>
        <taxon>Ecdysozoa</taxon>
        <taxon>Nematoda</taxon>
        <taxon>Chromadorea</taxon>
        <taxon>Rhabditida</taxon>
        <taxon>Rhabditina</taxon>
        <taxon>Rhabditomorpha</taxon>
        <taxon>Rhabditoidea</taxon>
        <taxon>Rhabditidae</taxon>
        <taxon>Peloderinae</taxon>
        <taxon>Caenorhabditis</taxon>
    </lineage>
</organism>
<dbReference type="Proteomes" id="UP001152747">
    <property type="component" value="Unassembled WGS sequence"/>
</dbReference>
<feature type="chain" id="PRO_5040218514" evidence="2">
    <location>
        <begin position="21"/>
        <end position="229"/>
    </location>
</feature>
<evidence type="ECO:0000313" key="4">
    <source>
        <dbReference type="Proteomes" id="UP001152747"/>
    </source>
</evidence>
<protein>
    <submittedName>
        <fullName evidence="3">Uncharacterized protein</fullName>
    </submittedName>
</protein>
<proteinExistence type="predicted"/>
<accession>A0A9P1N074</accession>
<keyword evidence="2" id="KW-0732">Signal</keyword>
<comment type="caution">
    <text evidence="3">The sequence shown here is derived from an EMBL/GenBank/DDBJ whole genome shotgun (WGS) entry which is preliminary data.</text>
</comment>
<feature type="region of interest" description="Disordered" evidence="1">
    <location>
        <begin position="70"/>
        <end position="100"/>
    </location>
</feature>
<keyword evidence="4" id="KW-1185">Reference proteome</keyword>
<name>A0A9P1N074_9PELO</name>
<sequence length="229" mass="24937">MTSGYIRLALFFAIFGAVMATWSMSSYACNQPQLYQQCNCQSFCGSYVPQQTYSNPCSYGYGNCGSYPPRRRHHHRRRHHKKPRRKFVVDSDSDSVEVPALPPRKSKIISEEEEDEGFIEQTTVRATTVASQDSSWENEDLWEKKFENRKSTKTIDDEDEFPEIDSAELEAAQRRRIPTAAPVQPGLGGGGLGGLGLGNGGLFGISSGVGVGVPGVGPIGVSSGLGIGK</sequence>
<evidence type="ECO:0000256" key="2">
    <source>
        <dbReference type="SAM" id="SignalP"/>
    </source>
</evidence>
<dbReference type="EMBL" id="CANHGI010000002">
    <property type="protein sequence ID" value="CAI5443140.1"/>
    <property type="molecule type" value="Genomic_DNA"/>
</dbReference>
<dbReference type="AlphaFoldDB" id="A0A9P1N074"/>
<evidence type="ECO:0000256" key="1">
    <source>
        <dbReference type="SAM" id="MobiDB-lite"/>
    </source>
</evidence>
<gene>
    <name evidence="3" type="ORF">CAMP_LOCUS5777</name>
</gene>
<dbReference type="PROSITE" id="PS51257">
    <property type="entry name" value="PROKAR_LIPOPROTEIN"/>
    <property type="match status" value="1"/>
</dbReference>
<dbReference type="OrthoDB" id="5869712at2759"/>